<dbReference type="RefSeq" id="WP_208108399.1">
    <property type="nucleotide sequence ID" value="NZ_SNZP01000020.1"/>
</dbReference>
<keyword evidence="1" id="KW-0732">Signal</keyword>
<dbReference type="EMBL" id="SNZP01000020">
    <property type="protein sequence ID" value="TDR71089.1"/>
    <property type="molecule type" value="Genomic_DNA"/>
</dbReference>
<dbReference type="AlphaFoldDB" id="A0A4R7AVB6"/>
<proteinExistence type="predicted"/>
<evidence type="ECO:0000256" key="1">
    <source>
        <dbReference type="SAM" id="SignalP"/>
    </source>
</evidence>
<evidence type="ECO:0000313" key="3">
    <source>
        <dbReference type="Proteomes" id="UP000295611"/>
    </source>
</evidence>
<dbReference type="Proteomes" id="UP000295611">
    <property type="component" value="Unassembled WGS sequence"/>
</dbReference>
<organism evidence="2 3">
    <name type="scientific">Paludibacterium purpuratum</name>
    <dbReference type="NCBI Taxonomy" id="1144873"/>
    <lineage>
        <taxon>Bacteria</taxon>
        <taxon>Pseudomonadati</taxon>
        <taxon>Pseudomonadota</taxon>
        <taxon>Betaproteobacteria</taxon>
        <taxon>Neisseriales</taxon>
        <taxon>Chromobacteriaceae</taxon>
        <taxon>Paludibacterium</taxon>
    </lineage>
</organism>
<evidence type="ECO:0000313" key="2">
    <source>
        <dbReference type="EMBL" id="TDR71089.1"/>
    </source>
</evidence>
<feature type="signal peptide" evidence="1">
    <location>
        <begin position="1"/>
        <end position="25"/>
    </location>
</feature>
<sequence length="172" mass="18665">MSMKALFRLLCAAAISMLLSPMAQAAGDVHRGVVTLPLRTITALNETGAPDPAMNAACQKEFQPLLGKKVRTEYVINTKTLMMSAKSYFEGHSYPLSALGIAGVYAFAKYFNPPPAYLPLYSVQFMISTQFTQARSRLALHLAQDPKTMCLVSSMGMMMPLDASVPLQAPAK</sequence>
<reference evidence="2 3" key="1">
    <citation type="submission" date="2019-03" db="EMBL/GenBank/DDBJ databases">
        <title>Genomic Encyclopedia of Type Strains, Phase III (KMG-III): the genomes of soil and plant-associated and newly described type strains.</title>
        <authorList>
            <person name="Whitman W."/>
        </authorList>
    </citation>
    <scope>NUCLEOTIDE SEQUENCE [LARGE SCALE GENOMIC DNA]</scope>
    <source>
        <strain evidence="2 3">CECT 8976</strain>
    </source>
</reference>
<name>A0A4R7AVB6_9NEIS</name>
<gene>
    <name evidence="2" type="ORF">DFP86_12044</name>
</gene>
<accession>A0A4R7AVB6</accession>
<feature type="chain" id="PRO_5020329014" evidence="1">
    <location>
        <begin position="26"/>
        <end position="172"/>
    </location>
</feature>
<protein>
    <submittedName>
        <fullName evidence="2">Uncharacterized protein</fullName>
    </submittedName>
</protein>
<keyword evidence="3" id="KW-1185">Reference proteome</keyword>
<comment type="caution">
    <text evidence="2">The sequence shown here is derived from an EMBL/GenBank/DDBJ whole genome shotgun (WGS) entry which is preliminary data.</text>
</comment>